<dbReference type="AlphaFoldDB" id="A0A841TIU5"/>
<dbReference type="PANTHER" id="PTHR42110">
    <property type="entry name" value="L-ASPARAGINASE, PUTATIVE (AFU_ORTHOLOGUE AFUA_3G11890)-RELATED"/>
    <property type="match status" value="1"/>
</dbReference>
<accession>A0A841TIU5</accession>
<evidence type="ECO:0000313" key="2">
    <source>
        <dbReference type="Proteomes" id="UP000574133"/>
    </source>
</evidence>
<evidence type="ECO:0000313" key="1">
    <source>
        <dbReference type="EMBL" id="MBB6679779.1"/>
    </source>
</evidence>
<comment type="caution">
    <text evidence="1">The sequence shown here is derived from an EMBL/GenBank/DDBJ whole genome shotgun (WGS) entry which is preliminary data.</text>
</comment>
<organism evidence="1 2">
    <name type="scientific">Cohnella lubricantis</name>
    <dbReference type="NCBI Taxonomy" id="2163172"/>
    <lineage>
        <taxon>Bacteria</taxon>
        <taxon>Bacillati</taxon>
        <taxon>Bacillota</taxon>
        <taxon>Bacilli</taxon>
        <taxon>Bacillales</taxon>
        <taxon>Paenibacillaceae</taxon>
        <taxon>Cohnella</taxon>
    </lineage>
</organism>
<name>A0A841TIU5_9BACL</name>
<dbReference type="Proteomes" id="UP000574133">
    <property type="component" value="Unassembled WGS sequence"/>
</dbReference>
<sequence>MEKNIRPVMPQDTPLVIATREGLAENEHRGRICVVSPDDGGKLLASWGDVQASAFIRSTGKPLQAIEPLLGGVAEAFGWEDRHLAMMAASQRGLPEQIEALTEMRERADIPEEAFVFKASAPTHATSRDEWAKSGAVPRKIYHTCAGKHLGMLAWCKRMGWPLEGYAEPDHPAQRRITARVREWLDAGEAETAVGRDGCGLPVAAVPMWRTALAYARLACPDAAPNAAAAAAAERVVRAMNRYPELVEGPGRLASILLADPNIVAKSGAQGLFTLGLRKERLGIAVHLSDGSEAAWGPIVIALLEKYGGASAETMERLRARYPRVFRNDAGAEAGTWEVVF</sequence>
<protein>
    <submittedName>
        <fullName evidence="1">Asparaginase</fullName>
    </submittedName>
</protein>
<dbReference type="PANTHER" id="PTHR42110:SF1">
    <property type="entry name" value="L-ASPARAGINASE, PUTATIVE (AFU_ORTHOLOGUE AFUA_3G11890)-RELATED"/>
    <property type="match status" value="1"/>
</dbReference>
<dbReference type="EMBL" id="JACJVN010000108">
    <property type="protein sequence ID" value="MBB6679779.1"/>
    <property type="molecule type" value="Genomic_DNA"/>
</dbReference>
<dbReference type="InterPro" id="IPR010349">
    <property type="entry name" value="Asparaginase_II"/>
</dbReference>
<dbReference type="Pfam" id="PF06089">
    <property type="entry name" value="Asparaginase_II"/>
    <property type="match status" value="1"/>
</dbReference>
<keyword evidence="2" id="KW-1185">Reference proteome</keyword>
<reference evidence="1 2" key="1">
    <citation type="submission" date="2020-08" db="EMBL/GenBank/DDBJ databases">
        <title>Cohnella phylogeny.</title>
        <authorList>
            <person name="Dunlap C."/>
        </authorList>
    </citation>
    <scope>NUCLEOTIDE SEQUENCE [LARGE SCALE GENOMIC DNA]</scope>
    <source>
        <strain evidence="1 2">DSM 103658</strain>
    </source>
</reference>
<dbReference type="RefSeq" id="WP_185181035.1">
    <property type="nucleotide sequence ID" value="NZ_CBCSEP010000023.1"/>
</dbReference>
<proteinExistence type="predicted"/>
<gene>
    <name evidence="1" type="ORF">H4Q31_21070</name>
</gene>